<reference evidence="2" key="1">
    <citation type="submission" date="2016-02" db="EMBL/GenBank/DDBJ databases">
        <title>Draft genome sequence of Microdochium bolleyi, a fungal endophyte of beachgrass.</title>
        <authorList>
            <consortium name="DOE Joint Genome Institute"/>
            <person name="David A.S."/>
            <person name="May G."/>
            <person name="Haridas S."/>
            <person name="Lim J."/>
            <person name="Wang M."/>
            <person name="Labutti K."/>
            <person name="Lipzen A."/>
            <person name="Barry K."/>
            <person name="Grigoriev I.V."/>
        </authorList>
    </citation>
    <scope>NUCLEOTIDE SEQUENCE [LARGE SCALE GENOMIC DNA]</scope>
    <source>
        <strain evidence="2">J235TASD1</strain>
    </source>
</reference>
<evidence type="ECO:0000313" key="1">
    <source>
        <dbReference type="EMBL" id="KXJ90186.1"/>
    </source>
</evidence>
<accession>A0A136IZL1</accession>
<organism evidence="1 2">
    <name type="scientific">Microdochium bolleyi</name>
    <dbReference type="NCBI Taxonomy" id="196109"/>
    <lineage>
        <taxon>Eukaryota</taxon>
        <taxon>Fungi</taxon>
        <taxon>Dikarya</taxon>
        <taxon>Ascomycota</taxon>
        <taxon>Pezizomycotina</taxon>
        <taxon>Sordariomycetes</taxon>
        <taxon>Xylariomycetidae</taxon>
        <taxon>Xylariales</taxon>
        <taxon>Microdochiaceae</taxon>
        <taxon>Microdochium</taxon>
    </lineage>
</organism>
<dbReference type="InParanoid" id="A0A136IZL1"/>
<protein>
    <submittedName>
        <fullName evidence="1">Uncharacterized protein</fullName>
    </submittedName>
</protein>
<gene>
    <name evidence="1" type="ORF">Micbo1qcDRAFT_205806</name>
</gene>
<dbReference type="Proteomes" id="UP000070501">
    <property type="component" value="Unassembled WGS sequence"/>
</dbReference>
<proteinExistence type="predicted"/>
<keyword evidence="2" id="KW-1185">Reference proteome</keyword>
<sequence length="228" mass="24800">MGDSTSLATAAFPTFEFAFKSLDANYTANEHGVISMLRDADGQPVPQDLVFVIKIVENAEPKWLLEEVEIRIPTGPVSDIRNHRQDLPLGSGGASVLPATTTDEELGESNFPGCSVRERGDALTESYKGPGPTMLSNLRLVVNAEVRDDGRRGMLSVRLRPRSKGAAGSHVVGADRCTDMSFLLPRVEVSLADHELAVFPTMNIHYHGDYPVQHATQLPPPCIKLRPS</sequence>
<name>A0A136IZL1_9PEZI</name>
<evidence type="ECO:0000313" key="2">
    <source>
        <dbReference type="Proteomes" id="UP000070501"/>
    </source>
</evidence>
<dbReference type="AlphaFoldDB" id="A0A136IZL1"/>
<dbReference type="OrthoDB" id="3029913at2759"/>
<dbReference type="EMBL" id="KQ964253">
    <property type="protein sequence ID" value="KXJ90186.1"/>
    <property type="molecule type" value="Genomic_DNA"/>
</dbReference>